<comment type="caution">
    <text evidence="3">The sequence shown here is derived from an EMBL/GenBank/DDBJ whole genome shotgun (WGS) entry which is preliminary data.</text>
</comment>
<dbReference type="EMBL" id="QPEX01000045">
    <property type="protein sequence ID" value="RCS41023.1"/>
    <property type="molecule type" value="Genomic_DNA"/>
</dbReference>
<protein>
    <submittedName>
        <fullName evidence="3">Uncharacterized protein</fullName>
    </submittedName>
</protein>
<evidence type="ECO:0000313" key="4">
    <source>
        <dbReference type="Proteomes" id="UP000253562"/>
    </source>
</evidence>
<keyword evidence="2" id="KW-1133">Transmembrane helix</keyword>
<dbReference type="AlphaFoldDB" id="A0A368KM29"/>
<sequence length="169" mass="18197">MGLLVRHPDLISRAQAHTNEMPMPRKYIYASLIVGIAILLAAILGNPAYGGMAFQRLTVSIYLMLATVGIVVGLFGNPHVRPGAMGLGIFGILYFFFFEVFLGQGNNMYRSSNAGDFLSERVVSYCLLLMAGLISQLLGMLLAPSSKAGTRKLGASSPHRPPEPPCPLD</sequence>
<feature type="transmembrane region" description="Helical" evidence="2">
    <location>
        <begin position="57"/>
        <end position="76"/>
    </location>
</feature>
<evidence type="ECO:0000256" key="2">
    <source>
        <dbReference type="SAM" id="Phobius"/>
    </source>
</evidence>
<evidence type="ECO:0000256" key="1">
    <source>
        <dbReference type="SAM" id="MobiDB-lite"/>
    </source>
</evidence>
<evidence type="ECO:0000313" key="3">
    <source>
        <dbReference type="EMBL" id="RCS41023.1"/>
    </source>
</evidence>
<keyword evidence="2" id="KW-0812">Transmembrane</keyword>
<keyword evidence="2" id="KW-0472">Membrane</keyword>
<feature type="transmembrane region" description="Helical" evidence="2">
    <location>
        <begin position="83"/>
        <end position="102"/>
    </location>
</feature>
<accession>A0A368KM29</accession>
<gene>
    <name evidence="3" type="ORF">DTL42_20755</name>
</gene>
<name>A0A368KM29_9BACT</name>
<organism evidence="3 4">
    <name type="scientific">Bremerella cremea</name>
    <dbReference type="NCBI Taxonomy" id="1031537"/>
    <lineage>
        <taxon>Bacteria</taxon>
        <taxon>Pseudomonadati</taxon>
        <taxon>Planctomycetota</taxon>
        <taxon>Planctomycetia</taxon>
        <taxon>Pirellulales</taxon>
        <taxon>Pirellulaceae</taxon>
        <taxon>Bremerella</taxon>
    </lineage>
</organism>
<reference evidence="3 4" key="1">
    <citation type="submission" date="2018-07" db="EMBL/GenBank/DDBJ databases">
        <title>Comparative genomes isolates from brazilian mangrove.</title>
        <authorList>
            <person name="De Araujo J.E."/>
            <person name="Taketani R.G."/>
            <person name="Silva M.C.P."/>
            <person name="Lourenco M.V."/>
            <person name="Oliveira V.M."/>
            <person name="Andreote F.D."/>
        </authorList>
    </citation>
    <scope>NUCLEOTIDE SEQUENCE [LARGE SCALE GENOMIC DNA]</scope>
    <source>
        <strain evidence="3 4">HEX PRIS-MGV</strain>
    </source>
</reference>
<feature type="transmembrane region" description="Helical" evidence="2">
    <location>
        <begin position="122"/>
        <end position="143"/>
    </location>
</feature>
<dbReference type="Proteomes" id="UP000253562">
    <property type="component" value="Unassembled WGS sequence"/>
</dbReference>
<feature type="transmembrane region" description="Helical" evidence="2">
    <location>
        <begin position="27"/>
        <end position="45"/>
    </location>
</feature>
<feature type="region of interest" description="Disordered" evidence="1">
    <location>
        <begin position="150"/>
        <end position="169"/>
    </location>
</feature>
<proteinExistence type="predicted"/>